<proteinExistence type="predicted"/>
<dbReference type="InterPro" id="IPR058361">
    <property type="entry name" value="DUF8048"/>
</dbReference>
<feature type="domain" description="DUF8048" evidence="1">
    <location>
        <begin position="13"/>
        <end position="66"/>
    </location>
</feature>
<reference evidence="2 3" key="1">
    <citation type="submission" date="2018-12" db="EMBL/GenBank/DDBJ databases">
        <title>Genome analysis provides insights into bioremediation potentialities of Halogeometricum borinquense strain N11.</title>
        <authorList>
            <person name="Najjari A."/>
            <person name="Youssef N."/>
            <person name="Fhoula I."/>
            <person name="Ben Dhia O."/>
            <person name="Mahjoubi M."/>
            <person name="Ouzari H.I."/>
            <person name="Cherif A."/>
        </authorList>
    </citation>
    <scope>NUCLEOTIDE SEQUENCE [LARGE SCALE GENOMIC DNA]</scope>
    <source>
        <strain evidence="2 3">N11</strain>
    </source>
</reference>
<gene>
    <name evidence="2" type="ORF">ELS19_05335</name>
</gene>
<organism evidence="2 3">
    <name type="scientific">Halogeometricum borinquense</name>
    <dbReference type="NCBI Taxonomy" id="60847"/>
    <lineage>
        <taxon>Archaea</taxon>
        <taxon>Methanobacteriati</taxon>
        <taxon>Methanobacteriota</taxon>
        <taxon>Stenosarchaea group</taxon>
        <taxon>Halobacteria</taxon>
        <taxon>Halobacteriales</taxon>
        <taxon>Haloferacaceae</taxon>
        <taxon>Halogeometricum</taxon>
    </lineage>
</organism>
<dbReference type="RefSeq" id="WP_006056938.1">
    <property type="nucleotide sequence ID" value="NZ_RZHH01000002.1"/>
</dbReference>
<evidence type="ECO:0000313" key="3">
    <source>
        <dbReference type="Proteomes" id="UP000294028"/>
    </source>
</evidence>
<dbReference type="Pfam" id="PF26222">
    <property type="entry name" value="DUF8048"/>
    <property type="match status" value="1"/>
</dbReference>
<protein>
    <recommendedName>
        <fullName evidence="1">DUF8048 domain-containing protein</fullName>
    </recommendedName>
</protein>
<evidence type="ECO:0000259" key="1">
    <source>
        <dbReference type="Pfam" id="PF26222"/>
    </source>
</evidence>
<comment type="caution">
    <text evidence="2">The sequence shown here is derived from an EMBL/GenBank/DDBJ whole genome shotgun (WGS) entry which is preliminary data.</text>
</comment>
<sequence length="83" mass="9213">MTTDTDSRRPLAAFDGDVIARVAREMSIEEATLWEAIAEHQHGVRSLPGVEDIVYRLSRPSASGSRKSLCDLLDTGNRRFPLT</sequence>
<dbReference type="Proteomes" id="UP000294028">
    <property type="component" value="Unassembled WGS sequence"/>
</dbReference>
<evidence type="ECO:0000313" key="2">
    <source>
        <dbReference type="EMBL" id="RYJ13445.1"/>
    </source>
</evidence>
<dbReference type="EMBL" id="RZHH01000002">
    <property type="protein sequence ID" value="RYJ13445.1"/>
    <property type="molecule type" value="Genomic_DNA"/>
</dbReference>
<dbReference type="AlphaFoldDB" id="A0A482TKL6"/>
<dbReference type="GeneID" id="9993860"/>
<name>A0A482TKL6_9EURY</name>
<accession>A0A482TKL6</accession>